<dbReference type="PRINTS" id="PR00420">
    <property type="entry name" value="RNGMNOXGNASE"/>
</dbReference>
<dbReference type="RefSeq" id="WP_184077681.1">
    <property type="nucleotide sequence ID" value="NZ_JACIJP010000001.1"/>
</dbReference>
<dbReference type="Gene3D" id="3.50.50.60">
    <property type="entry name" value="FAD/NAD(P)-binding domain"/>
    <property type="match status" value="2"/>
</dbReference>
<dbReference type="Pfam" id="PF01494">
    <property type="entry name" value="FAD_binding_3"/>
    <property type="match status" value="1"/>
</dbReference>
<evidence type="ECO:0000313" key="3">
    <source>
        <dbReference type="EMBL" id="MBB6123066.1"/>
    </source>
</evidence>
<evidence type="ECO:0000259" key="1">
    <source>
        <dbReference type="Pfam" id="PF01494"/>
    </source>
</evidence>
<gene>
    <name evidence="3" type="ORF">FHS92_000773</name>
</gene>
<reference evidence="3 4" key="1">
    <citation type="submission" date="2020-08" db="EMBL/GenBank/DDBJ databases">
        <title>Genomic Encyclopedia of Type Strains, Phase IV (KMG-IV): sequencing the most valuable type-strain genomes for metagenomic binning, comparative biology and taxonomic classification.</title>
        <authorList>
            <person name="Goeker M."/>
        </authorList>
    </citation>
    <scope>NUCLEOTIDE SEQUENCE [LARGE SCALE GENOMIC DNA]</scope>
    <source>
        <strain evidence="3 4">DSM 102255</strain>
    </source>
</reference>
<dbReference type="Proteomes" id="UP000552700">
    <property type="component" value="Unassembled WGS sequence"/>
</dbReference>
<dbReference type="SUPFAM" id="SSF54373">
    <property type="entry name" value="FAD-linked reductases, C-terminal domain"/>
    <property type="match status" value="1"/>
</dbReference>
<feature type="domain" description="2,6-dihydroxypyridine 3-monooxygenase substrate binding" evidence="2">
    <location>
        <begin position="162"/>
        <end position="290"/>
    </location>
</feature>
<protein>
    <submittedName>
        <fullName evidence="3">2-polyprenyl-6-methoxyphenol hydroxylase-like FAD-dependent oxidoreductase</fullName>
    </submittedName>
</protein>
<dbReference type="InterPro" id="IPR053212">
    <property type="entry name" value="DHP_3-monooxygenase"/>
</dbReference>
<dbReference type="NCBIfam" id="NF005566">
    <property type="entry name" value="PRK07236.1"/>
    <property type="match status" value="1"/>
</dbReference>
<accession>A0A841J0L1</accession>
<dbReference type="AlphaFoldDB" id="A0A841J0L1"/>
<dbReference type="SUPFAM" id="SSF51905">
    <property type="entry name" value="FAD/NAD(P)-binding domain"/>
    <property type="match status" value="1"/>
</dbReference>
<evidence type="ECO:0000313" key="4">
    <source>
        <dbReference type="Proteomes" id="UP000552700"/>
    </source>
</evidence>
<dbReference type="PANTHER" id="PTHR47469">
    <property type="entry name" value="MONOOXYGENASE-LIKE"/>
    <property type="match status" value="1"/>
</dbReference>
<dbReference type="InterPro" id="IPR002938">
    <property type="entry name" value="FAD-bd"/>
</dbReference>
<dbReference type="InterPro" id="IPR054707">
    <property type="entry name" value="DhpH_subs-bd"/>
</dbReference>
<feature type="domain" description="FAD-binding" evidence="1">
    <location>
        <begin position="3"/>
        <end position="153"/>
    </location>
</feature>
<organism evidence="3 4">
    <name type="scientific">Sphingobium subterraneum</name>
    <dbReference type="NCBI Taxonomy" id="627688"/>
    <lineage>
        <taxon>Bacteria</taxon>
        <taxon>Pseudomonadati</taxon>
        <taxon>Pseudomonadota</taxon>
        <taxon>Alphaproteobacteria</taxon>
        <taxon>Sphingomonadales</taxon>
        <taxon>Sphingomonadaceae</taxon>
        <taxon>Sphingobium</taxon>
    </lineage>
</organism>
<proteinExistence type="predicted"/>
<dbReference type="GO" id="GO:0071949">
    <property type="term" value="F:FAD binding"/>
    <property type="evidence" value="ECO:0007669"/>
    <property type="project" value="InterPro"/>
</dbReference>
<dbReference type="EMBL" id="JACIJP010000001">
    <property type="protein sequence ID" value="MBB6123066.1"/>
    <property type="molecule type" value="Genomic_DNA"/>
</dbReference>
<dbReference type="Pfam" id="PF22607">
    <property type="entry name" value="FAD_binding-like"/>
    <property type="match status" value="1"/>
</dbReference>
<keyword evidence="4" id="KW-1185">Reference proteome</keyword>
<dbReference type="Gene3D" id="3.30.9.60">
    <property type="match status" value="1"/>
</dbReference>
<comment type="caution">
    <text evidence="3">The sequence shown here is derived from an EMBL/GenBank/DDBJ whole genome shotgun (WGS) entry which is preliminary data.</text>
</comment>
<dbReference type="InterPro" id="IPR036188">
    <property type="entry name" value="FAD/NAD-bd_sf"/>
</dbReference>
<sequence>MRAIIVGGSIAGLFTANMLERAGWDVVVVERTGEALSSRGAGVVTHPELFAGLEAAGLTPDDIETVAVDGRILFGADGSREQTLHLPQRLVAWGELHGRLESVWGTSRVMRGASVVGYEESENSVSVQLTDGRSLTADVLIGADGLRSTVRRLMLPDEAPIYAGYVAWRGLVAEEDLSPDVAADLMNCFSFGFPAGEQILGYPVGRPGGASADLGRQLNYVWYRPVEDPDQLQAMFTDANGKVHRDGIPPALLLPTILADMRREAVRVLPPQLAAAVQATRQPLLQPIYDYAASRMASGRVALVGDAAAVARPHCGMGVTKAGSDAVALSRALAASPDDVPAALQHYDAQRRPTDLALMHHAQELGASIGSGKPAVSAMEGQRLMRAVAVAPELGLTG</sequence>
<name>A0A841J0L1_9SPHN</name>
<evidence type="ECO:0000259" key="2">
    <source>
        <dbReference type="Pfam" id="PF22607"/>
    </source>
</evidence>
<dbReference type="PANTHER" id="PTHR47469:SF2">
    <property type="entry name" value="OS06G0597600 PROTEIN"/>
    <property type="match status" value="1"/>
</dbReference>